<organism evidence="2 3">
    <name type="scientific">Paramecium primaurelia</name>
    <dbReference type="NCBI Taxonomy" id="5886"/>
    <lineage>
        <taxon>Eukaryota</taxon>
        <taxon>Sar</taxon>
        <taxon>Alveolata</taxon>
        <taxon>Ciliophora</taxon>
        <taxon>Intramacronucleata</taxon>
        <taxon>Oligohymenophorea</taxon>
        <taxon>Peniculida</taxon>
        <taxon>Parameciidae</taxon>
        <taxon>Paramecium</taxon>
    </lineage>
</organism>
<name>A0A8S1LTP0_PARPR</name>
<evidence type="ECO:0000256" key="1">
    <source>
        <dbReference type="SAM" id="Phobius"/>
    </source>
</evidence>
<keyword evidence="1" id="KW-0812">Transmembrane</keyword>
<dbReference type="EMBL" id="CAJJDM010000048">
    <property type="protein sequence ID" value="CAD8072028.1"/>
    <property type="molecule type" value="Genomic_DNA"/>
</dbReference>
<feature type="transmembrane region" description="Helical" evidence="1">
    <location>
        <begin position="6"/>
        <end position="25"/>
    </location>
</feature>
<evidence type="ECO:0000313" key="3">
    <source>
        <dbReference type="Proteomes" id="UP000688137"/>
    </source>
</evidence>
<accession>A0A8S1LTP0</accession>
<keyword evidence="3" id="KW-1185">Reference proteome</keyword>
<proteinExistence type="predicted"/>
<keyword evidence="1" id="KW-1133">Transmembrane helix</keyword>
<sequence length="103" mass="11636">MLDNALSYAALGTIIAITNIIIMIIQLSPLVQTSIQVLFFAKNENFSSIRQRLSEFNSDIYIWNHGAVYNAIIIGSGSNKRETRQKIKEIVNEKLQNCFVNMA</sequence>
<protein>
    <submittedName>
        <fullName evidence="2">Uncharacterized protein</fullName>
    </submittedName>
</protein>
<gene>
    <name evidence="2" type="ORF">PPRIM_AZ9-3.1.T0480172</name>
</gene>
<evidence type="ECO:0000313" key="2">
    <source>
        <dbReference type="EMBL" id="CAD8072028.1"/>
    </source>
</evidence>
<keyword evidence="1" id="KW-0472">Membrane</keyword>
<dbReference type="AlphaFoldDB" id="A0A8S1LTP0"/>
<reference evidence="2" key="1">
    <citation type="submission" date="2021-01" db="EMBL/GenBank/DDBJ databases">
        <authorList>
            <consortium name="Genoscope - CEA"/>
            <person name="William W."/>
        </authorList>
    </citation>
    <scope>NUCLEOTIDE SEQUENCE</scope>
</reference>
<dbReference type="Proteomes" id="UP000688137">
    <property type="component" value="Unassembled WGS sequence"/>
</dbReference>
<comment type="caution">
    <text evidence="2">The sequence shown here is derived from an EMBL/GenBank/DDBJ whole genome shotgun (WGS) entry which is preliminary data.</text>
</comment>